<evidence type="ECO:0000256" key="4">
    <source>
        <dbReference type="ARBA" id="ARBA00006351"/>
    </source>
</evidence>
<dbReference type="FunCoup" id="G0NL10">
    <property type="interactions" value="3210"/>
</dbReference>
<dbReference type="Gene3D" id="3.90.550.10">
    <property type="entry name" value="Spore Coat Polysaccharide Biosynthesis Protein SpsA, Chain A"/>
    <property type="match status" value="1"/>
</dbReference>
<evidence type="ECO:0000256" key="12">
    <source>
        <dbReference type="SAM" id="SignalP"/>
    </source>
</evidence>
<sequence length="1489" mass="167639">MNLLGLLLLICQAALVASIDKKGVHTSLKANWDSTSLLAEASEFIAEESDKQFFKFVSIVNSEASTLNWEKLTDEQKYEYTIKTAEKVITTASVDLLKFALALRQYSPRVQSFQQIATEYGENCDVFAVVGEQVSCEYNKADSLIKESKKDTQILASDHILGNKDSKKAVILYGELGTTSFAKAWDQLSKTQKNGLIFRHFSKKVESTPVSLSGYGVELAIKNTEYKAVDESNEKKSVEEDETDLFGFNIKLLKELHPDSVEAIESFRVNLKESDELAPLKRWELQDLSYQAAQKIVNAGPAEALGTLEEYSQNFPTHARALAKTTVSEQLRKEVLSNRKLLEEASIDIGETSLYINGINQDINSLDLFKLADLLKQENKLAEGFHSMGINREYLSVLVGMDTSDDEKTSYAVDHREGYPFFINNLDTDKKYKQWGNSVKLMLQPYYPGMIRPIARNLFSLVFVVDPSTPEGRKFLRIGQTFNSHDIAMRIGYIFVVNQDPKVGGDSDLGVGLLNLFNYVSIDSSNTDALKVLNTFLDNYRSQEPTIADLKSFFEARYSDASFKEVFGVESDYDKGRRHGYEFVQKTGLNSAPKVLLNGYILDEEGVRGDNIEETIMMEVMKISPKIQRAIMEGKLTDRMNVGNWVLDQKEVMPRINKRILSAPSKKTYVDLLGSKECKTLKGAENLPDVEKAGCLLQTTKYLQKASTDVISPVTFWTIADPESVDGRRFIYNSLQVLKNSGKTRVGIIFNPDNVEKACEGNSISSYIRAALEYLPMDQAKRLILKLSNEEYAADFLSGKMTFDDLSVGGMDTAKFLADKKKLDCDRTRAEADLIKNLLDIAAGDRVVVGNALQIGPLDQEEHFEAADFRLLESMLLSRGAEIISSHLGKWEISAANGVGSNLAFSIAGLVGKHASSQKRIWVSIKGDEHSVVTLPADEANKPAVDVLAVVDPLTLEAQKLGTILQLVKKVTNCDIKIVMNPKDKHSELPLKRFYRYAAASELSFDSNGKMNVNVVRFDNLPSKQLLTLSLQAPDSWIVEAVSAKYDLDNIKMEQASGDVVAVFALQHLLLEGQCFDEVSGQPPRGLQFVLGTEKNPKQFDTIVMANLGYFQLKANPGAWKLEIREGKSSEIYKIGTHVGAEKIGEDTLQVVLDSFTGKSVRVRVEKREGMEERNVLSDDEEGVWSSLSNLVSSKEKTQEVINVFSLASGHLYERFMRIMIVSVMKNTKHPVKFWLLKNYLSPQFKETLPTLAKHYGFEYELIEYKWPRWLHQQKEKQRVMWGFKILFLDVLFPLDVQKVIFVDADQVVRADLMELMKFDLGNAPYGYVPFCESRKEMDGFRFWKQGYWANHLAGRRYHISALYVIDLQKFRQIAAGDRLRGQYQGLSGDPNSLANLDQDLPNNMIHQVKIKSLPQEWLWCETWCDDGSKKNAKTIDLCNNPLTKEPKLDSATRIIGEWKSYDDEIREVISGGKGAENVMDTDDSHTEL</sequence>
<dbReference type="Pfam" id="PF06427">
    <property type="entry name" value="UDP-g_GGTase"/>
    <property type="match status" value="1"/>
</dbReference>
<dbReference type="GO" id="GO:0036498">
    <property type="term" value="P:IRE1-mediated unfolded protein response"/>
    <property type="evidence" value="ECO:0007669"/>
    <property type="project" value="EnsemblMetazoa"/>
</dbReference>
<dbReference type="InterPro" id="IPR040692">
    <property type="entry name" value="UGGT_TRXL_3"/>
</dbReference>
<dbReference type="InterPro" id="IPR040497">
    <property type="entry name" value="Glyco_transf_24"/>
</dbReference>
<evidence type="ECO:0000256" key="2">
    <source>
        <dbReference type="ARBA" id="ARBA00004319"/>
    </source>
</evidence>
<evidence type="ECO:0000256" key="9">
    <source>
        <dbReference type="ARBA" id="ARBA00023180"/>
    </source>
</evidence>
<dbReference type="InterPro" id="IPR009448">
    <property type="entry name" value="UDP-g_GGtrans"/>
</dbReference>
<dbReference type="InterPro" id="IPR040525">
    <property type="entry name" value="UGGT_TRXL_4"/>
</dbReference>
<feature type="signal peptide" evidence="12">
    <location>
        <begin position="1"/>
        <end position="18"/>
    </location>
</feature>
<evidence type="ECO:0000256" key="11">
    <source>
        <dbReference type="ARBA" id="ARBA00048456"/>
    </source>
</evidence>
<dbReference type="Pfam" id="PF18404">
    <property type="entry name" value="Glyco_transf_24"/>
    <property type="match status" value="1"/>
</dbReference>
<keyword evidence="7 12" id="KW-0732">Signal</keyword>
<feature type="domain" description="UGGT thioredoxin-like" evidence="13">
    <location>
        <begin position="34"/>
        <end position="207"/>
    </location>
</feature>
<evidence type="ECO:0000256" key="6">
    <source>
        <dbReference type="ARBA" id="ARBA00022679"/>
    </source>
</evidence>
<feature type="domain" description="UGGT thioredoxin-like" evidence="14">
    <location>
        <begin position="273"/>
        <end position="399"/>
    </location>
</feature>
<feature type="domain" description="Glucosyltransferase 24 catalytic" evidence="17">
    <location>
        <begin position="1202"/>
        <end position="1468"/>
    </location>
</feature>
<keyword evidence="6" id="KW-0808">Transferase</keyword>
<protein>
    <submittedName>
        <fullName evidence="18">Uncharacterized protein</fullName>
    </submittedName>
</protein>
<dbReference type="InterPro" id="IPR040694">
    <property type="entry name" value="UGGT_TRXL_2"/>
</dbReference>
<dbReference type="GO" id="GO:0003980">
    <property type="term" value="F:UDP-glucose:glycoprotein glucosyltransferase activity"/>
    <property type="evidence" value="ECO:0007669"/>
    <property type="project" value="EnsemblMetazoa"/>
</dbReference>
<dbReference type="PANTHER" id="PTHR11226">
    <property type="entry name" value="UDP-GLUCOSE GLYCOPROTEIN:GLUCOSYLTRANSFERASE"/>
    <property type="match status" value="1"/>
</dbReference>
<dbReference type="Pfam" id="PF18400">
    <property type="entry name" value="Thioredoxin_12"/>
    <property type="match status" value="1"/>
</dbReference>
<reference evidence="19" key="1">
    <citation type="submission" date="2011-07" db="EMBL/GenBank/DDBJ databases">
        <authorList>
            <consortium name="Caenorhabditis brenneri Sequencing and Analysis Consortium"/>
            <person name="Wilson R.K."/>
        </authorList>
    </citation>
    <scope>NUCLEOTIDE SEQUENCE [LARGE SCALE GENOMIC DNA]</scope>
    <source>
        <strain evidence="19">PB2801</strain>
    </source>
</reference>
<dbReference type="OrthoDB" id="27683at2759"/>
<dbReference type="GO" id="GO:0018279">
    <property type="term" value="P:protein N-linked glycosylation via asparagine"/>
    <property type="evidence" value="ECO:0007669"/>
    <property type="project" value="EnsemblMetazoa"/>
</dbReference>
<dbReference type="HOGENOM" id="CLU_002668_1_1_1"/>
<dbReference type="STRING" id="135651.G0NL10"/>
<dbReference type="PANTHER" id="PTHR11226:SF0">
    <property type="entry name" value="UDP-GLUCOSE:GLYCOPROTEIN GLUCOSYLTRANSFERASE"/>
    <property type="match status" value="1"/>
</dbReference>
<dbReference type="OMA" id="RQTKTRF"/>
<gene>
    <name evidence="18" type="ORF">CAEBREN_25473</name>
</gene>
<dbReference type="GO" id="GO:0051082">
    <property type="term" value="F:unfolded protein binding"/>
    <property type="evidence" value="ECO:0007669"/>
    <property type="project" value="TreeGrafter"/>
</dbReference>
<evidence type="ECO:0000313" key="18">
    <source>
        <dbReference type="EMBL" id="EGT33218.1"/>
    </source>
</evidence>
<dbReference type="SUPFAM" id="SSF53448">
    <property type="entry name" value="Nucleotide-diphospho-sugar transferases"/>
    <property type="match status" value="1"/>
</dbReference>
<organism evidence="19">
    <name type="scientific">Caenorhabditis brenneri</name>
    <name type="common">Nematode worm</name>
    <dbReference type="NCBI Taxonomy" id="135651"/>
    <lineage>
        <taxon>Eukaryota</taxon>
        <taxon>Metazoa</taxon>
        <taxon>Ecdysozoa</taxon>
        <taxon>Nematoda</taxon>
        <taxon>Chromadorea</taxon>
        <taxon>Rhabditida</taxon>
        <taxon>Rhabditina</taxon>
        <taxon>Rhabditomorpha</taxon>
        <taxon>Rhabditoidea</taxon>
        <taxon>Rhabditidae</taxon>
        <taxon>Peloderinae</taxon>
        <taxon>Caenorhabditis</taxon>
    </lineage>
</organism>
<dbReference type="InterPro" id="IPR040693">
    <property type="entry name" value="UGGT_TRXL_1"/>
</dbReference>
<evidence type="ECO:0000256" key="1">
    <source>
        <dbReference type="ARBA" id="ARBA00001913"/>
    </source>
</evidence>
<comment type="function">
    <text evidence="10">Recognizes glycoproteins with minor folding defects. Reglucosylates single N-glycans near the misfolded part of the protein, thus providing quality control for protein folding in the endoplasmic reticulum. Reglucosylated proteins are recognized by calreticulin for recycling to the endoplasmic reticulum and refolding or degradation.</text>
</comment>
<proteinExistence type="inferred from homology"/>
<keyword evidence="19" id="KW-1185">Reference proteome</keyword>
<dbReference type="GO" id="GO:0061062">
    <property type="term" value="P:regulation of nematode larval development"/>
    <property type="evidence" value="ECO:0007669"/>
    <property type="project" value="EnsemblMetazoa"/>
</dbReference>
<evidence type="ECO:0000256" key="8">
    <source>
        <dbReference type="ARBA" id="ARBA00022824"/>
    </source>
</evidence>
<evidence type="ECO:0000256" key="5">
    <source>
        <dbReference type="ARBA" id="ARBA00022676"/>
    </source>
</evidence>
<evidence type="ECO:0000259" key="17">
    <source>
        <dbReference type="Pfam" id="PF18404"/>
    </source>
</evidence>
<evidence type="ECO:0000259" key="13">
    <source>
        <dbReference type="Pfam" id="PF18400"/>
    </source>
</evidence>
<dbReference type="GO" id="GO:0005788">
    <property type="term" value="C:endoplasmic reticulum lumen"/>
    <property type="evidence" value="ECO:0007669"/>
    <property type="project" value="UniProtKB-SubCell"/>
</dbReference>
<evidence type="ECO:0000259" key="15">
    <source>
        <dbReference type="Pfam" id="PF18402"/>
    </source>
</evidence>
<comment type="cofactor">
    <cofactor evidence="1">
        <name>Ca(2+)</name>
        <dbReference type="ChEBI" id="CHEBI:29108"/>
    </cofactor>
</comment>
<dbReference type="GO" id="GO:0036503">
    <property type="term" value="P:ERAD pathway"/>
    <property type="evidence" value="ECO:0007669"/>
    <property type="project" value="TreeGrafter"/>
</dbReference>
<dbReference type="EMBL" id="GL379903">
    <property type="protein sequence ID" value="EGT33218.1"/>
    <property type="molecule type" value="Genomic_DNA"/>
</dbReference>
<dbReference type="Proteomes" id="UP000008068">
    <property type="component" value="Unassembled WGS sequence"/>
</dbReference>
<feature type="chain" id="PRO_5003405320" evidence="12">
    <location>
        <begin position="19"/>
        <end position="1489"/>
    </location>
</feature>
<evidence type="ECO:0000259" key="14">
    <source>
        <dbReference type="Pfam" id="PF18401"/>
    </source>
</evidence>
<dbReference type="Pfam" id="PF18403">
    <property type="entry name" value="Thioredoxin_15"/>
    <property type="match status" value="1"/>
</dbReference>
<feature type="domain" description="UDP-glucose:glycoprotein glucosyltransferase thioredoxin-like" evidence="16">
    <location>
        <begin position="693"/>
        <end position="907"/>
    </location>
</feature>
<comment type="pathway">
    <text evidence="3">Protein modification; protein glycosylation.</text>
</comment>
<dbReference type="eggNOG" id="KOG1879">
    <property type="taxonomic scope" value="Eukaryota"/>
</dbReference>
<evidence type="ECO:0000256" key="3">
    <source>
        <dbReference type="ARBA" id="ARBA00004922"/>
    </source>
</evidence>
<comment type="similarity">
    <text evidence="4">Belongs to the glycosyltransferase 8 family.</text>
</comment>
<dbReference type="UniPathway" id="UPA00378"/>
<accession>G0NL10</accession>
<dbReference type="InterPro" id="IPR029044">
    <property type="entry name" value="Nucleotide-diphossugar_trans"/>
</dbReference>
<dbReference type="InParanoid" id="G0NL10"/>
<comment type="subcellular location">
    <subcellularLocation>
        <location evidence="2">Endoplasmic reticulum lumen</location>
    </subcellularLocation>
</comment>
<evidence type="ECO:0000256" key="7">
    <source>
        <dbReference type="ARBA" id="ARBA00022729"/>
    </source>
</evidence>
<dbReference type="Pfam" id="PF18401">
    <property type="entry name" value="Thioredoxin_13"/>
    <property type="match status" value="1"/>
</dbReference>
<evidence type="ECO:0000259" key="16">
    <source>
        <dbReference type="Pfam" id="PF18403"/>
    </source>
</evidence>
<evidence type="ECO:0000256" key="10">
    <source>
        <dbReference type="ARBA" id="ARBA00045874"/>
    </source>
</evidence>
<keyword evidence="8" id="KW-0256">Endoplasmic reticulum</keyword>
<dbReference type="CDD" id="cd06432">
    <property type="entry name" value="GT8_HUGT1_C_like"/>
    <property type="match status" value="1"/>
</dbReference>
<dbReference type="Pfam" id="PF18402">
    <property type="entry name" value="Thioredoxin_14"/>
    <property type="match status" value="1"/>
</dbReference>
<name>G0NL10_CAEBE</name>
<keyword evidence="5" id="KW-0328">Glycosyltransferase</keyword>
<evidence type="ECO:0000313" key="19">
    <source>
        <dbReference type="Proteomes" id="UP000008068"/>
    </source>
</evidence>
<feature type="domain" description="UGGT thioredoxin-like" evidence="15">
    <location>
        <begin position="416"/>
        <end position="660"/>
    </location>
</feature>
<comment type="catalytic activity">
    <reaction evidence="11">
        <text>N(4)-(alpha-D-Man-(1-&gt;2)-alpha-D-Man-(1-&gt;2)-alpha-D-Man-(1-&gt;3)-[alpha-D-Man-(1-&gt;2)-alpha-D-Man-(1-&gt;3)-[alpha-D-Man-(1-&gt;2)-alpha-D-Man-(1-&gt;6)]-alpha-D-Man-(1-&gt;6)]-beta-D-Man-(1-&gt;4)-beta-D-GlcNAc-(1-&gt;4)-beta-D-GlcNAc)-L-asparaginyl-[protein] (N-glucan mannose isomer 9A1,2,3B1,2,3) + UDP-alpha-D-glucose = N(4)-(alpha-D-Glc-(1-&gt;3)-alpha-D-Man-(1-&gt;2)-alpha-D-Man-(1-&gt;2)-alpha-D-Man-(1-&gt;3)-[alpha-D-Man-(1-&gt;2)-alpha-D-Man-(1-&gt;3)-[alpha-D-Man-(1-&gt;2)-alpha-D-Man-(1-&gt;6)]-alpha-D-Man-(1-&gt;6)]-beta-D-Man-(1-&gt;4)-beta-D-GlcNAc-(1-&gt;4)-beta-D-GlcNAc)-L-asparaginyl-[protein] + UDP + H(+)</text>
        <dbReference type="Rhea" id="RHEA:61304"/>
        <dbReference type="Rhea" id="RHEA-COMP:14356"/>
        <dbReference type="Rhea" id="RHEA-COMP:14357"/>
        <dbReference type="ChEBI" id="CHEBI:15378"/>
        <dbReference type="ChEBI" id="CHEBI:58223"/>
        <dbReference type="ChEBI" id="CHEBI:58885"/>
        <dbReference type="ChEBI" id="CHEBI:59080"/>
        <dbReference type="ChEBI" id="CHEBI:139493"/>
    </reaction>
</comment>
<keyword evidence="9" id="KW-0325">Glycoprotein</keyword>
<dbReference type="FunFam" id="3.90.550.10:FF:000004">
    <property type="entry name" value="UDP-glucose glycoprotein glucosyltransferase 1"/>
    <property type="match status" value="1"/>
</dbReference>